<name>A0A559TK65_9HYPH</name>
<comment type="subcellular location">
    <subcellularLocation>
        <location evidence="1 8">Cell membrane</location>
        <topology evidence="1 8">Multi-pass membrane protein</topology>
    </subcellularLocation>
</comment>
<keyword evidence="4" id="KW-1003">Cell membrane</keyword>
<evidence type="ECO:0000259" key="9">
    <source>
        <dbReference type="PROSITE" id="PS50928"/>
    </source>
</evidence>
<evidence type="ECO:0000256" key="5">
    <source>
        <dbReference type="ARBA" id="ARBA00022692"/>
    </source>
</evidence>
<feature type="transmembrane region" description="Helical" evidence="8">
    <location>
        <begin position="12"/>
        <end position="40"/>
    </location>
</feature>
<feature type="domain" description="ABC transmembrane type-1" evidence="9">
    <location>
        <begin position="61"/>
        <end position="267"/>
    </location>
</feature>
<organism evidence="10 11">
    <name type="scientific">Rhizobium mongolense USDA 1844</name>
    <dbReference type="NCBI Taxonomy" id="1079460"/>
    <lineage>
        <taxon>Bacteria</taxon>
        <taxon>Pseudomonadati</taxon>
        <taxon>Pseudomonadota</taxon>
        <taxon>Alphaproteobacteria</taxon>
        <taxon>Hyphomicrobiales</taxon>
        <taxon>Rhizobiaceae</taxon>
        <taxon>Rhizobium/Agrobacterium group</taxon>
        <taxon>Rhizobium</taxon>
    </lineage>
</organism>
<feature type="transmembrane region" description="Helical" evidence="8">
    <location>
        <begin position="333"/>
        <end position="353"/>
    </location>
</feature>
<feature type="transmembrane region" description="Helical" evidence="8">
    <location>
        <begin position="554"/>
        <end position="576"/>
    </location>
</feature>
<keyword evidence="3 8" id="KW-0813">Transport</keyword>
<dbReference type="CDD" id="cd06261">
    <property type="entry name" value="TM_PBP2"/>
    <property type="match status" value="2"/>
</dbReference>
<evidence type="ECO:0000256" key="2">
    <source>
        <dbReference type="ARBA" id="ARBA00007069"/>
    </source>
</evidence>
<evidence type="ECO:0000256" key="4">
    <source>
        <dbReference type="ARBA" id="ARBA00022475"/>
    </source>
</evidence>
<evidence type="ECO:0000256" key="6">
    <source>
        <dbReference type="ARBA" id="ARBA00022989"/>
    </source>
</evidence>
<dbReference type="SUPFAM" id="SSF161098">
    <property type="entry name" value="MetI-like"/>
    <property type="match status" value="2"/>
</dbReference>
<dbReference type="PANTHER" id="PTHR42929:SF5">
    <property type="entry name" value="ABC TRANSPORTER PERMEASE PROTEIN"/>
    <property type="match status" value="1"/>
</dbReference>
<feature type="transmembrane region" description="Helical" evidence="8">
    <location>
        <begin position="497"/>
        <end position="518"/>
    </location>
</feature>
<dbReference type="RefSeq" id="WP_022719174.1">
    <property type="nucleotide sequence ID" value="NZ_ATTQ01000045.1"/>
</dbReference>
<gene>
    <name evidence="10" type="ORF">BCL32_0300</name>
</gene>
<feature type="domain" description="ABC transmembrane type-1" evidence="9">
    <location>
        <begin position="384"/>
        <end position="572"/>
    </location>
</feature>
<evidence type="ECO:0000256" key="3">
    <source>
        <dbReference type="ARBA" id="ARBA00022448"/>
    </source>
</evidence>
<dbReference type="Pfam" id="PF00528">
    <property type="entry name" value="BPD_transp_1"/>
    <property type="match status" value="1"/>
</dbReference>
<keyword evidence="6 8" id="KW-1133">Transmembrane helix</keyword>
<dbReference type="PANTHER" id="PTHR42929">
    <property type="entry name" value="INNER MEMBRANE ABC TRANSPORTER PERMEASE PROTEIN YDCU-RELATED-RELATED"/>
    <property type="match status" value="1"/>
</dbReference>
<keyword evidence="7 8" id="KW-0472">Membrane</keyword>
<reference evidence="10 11" key="1">
    <citation type="submission" date="2019-06" db="EMBL/GenBank/DDBJ databases">
        <title>Pac Bio to generate improved reference genome sequences for organisms with transposon mutant libraries (support for FEBA project).</title>
        <authorList>
            <person name="Blow M."/>
        </authorList>
    </citation>
    <scope>NUCLEOTIDE SEQUENCE [LARGE SCALE GENOMIC DNA]</scope>
    <source>
        <strain evidence="10 11">USDA 1844</strain>
    </source>
</reference>
<dbReference type="PROSITE" id="PS50928">
    <property type="entry name" value="ABC_TM1"/>
    <property type="match status" value="2"/>
</dbReference>
<protein>
    <submittedName>
        <fullName evidence="10">Putative spermidine/putrescine transport system permease protein</fullName>
    </submittedName>
</protein>
<evidence type="ECO:0000256" key="7">
    <source>
        <dbReference type="ARBA" id="ARBA00023136"/>
    </source>
</evidence>
<dbReference type="GO" id="GO:0005886">
    <property type="term" value="C:plasma membrane"/>
    <property type="evidence" value="ECO:0007669"/>
    <property type="project" value="UniProtKB-SubCell"/>
</dbReference>
<dbReference type="EMBL" id="VISO01000001">
    <property type="protein sequence ID" value="TVZ74957.1"/>
    <property type="molecule type" value="Genomic_DNA"/>
</dbReference>
<evidence type="ECO:0000313" key="11">
    <source>
        <dbReference type="Proteomes" id="UP000319824"/>
    </source>
</evidence>
<dbReference type="InterPro" id="IPR035906">
    <property type="entry name" value="MetI-like_sf"/>
</dbReference>
<dbReference type="Gene3D" id="1.10.3720.10">
    <property type="entry name" value="MetI-like"/>
    <property type="match status" value="2"/>
</dbReference>
<feature type="transmembrane region" description="Helical" evidence="8">
    <location>
        <begin position="419"/>
        <end position="443"/>
    </location>
</feature>
<accession>A0A559TK65</accession>
<evidence type="ECO:0000313" key="10">
    <source>
        <dbReference type="EMBL" id="TVZ74957.1"/>
    </source>
</evidence>
<feature type="transmembrane region" description="Helical" evidence="8">
    <location>
        <begin position="455"/>
        <end position="476"/>
    </location>
</feature>
<evidence type="ECO:0000256" key="8">
    <source>
        <dbReference type="RuleBase" id="RU363032"/>
    </source>
</evidence>
<evidence type="ECO:0000256" key="1">
    <source>
        <dbReference type="ARBA" id="ARBA00004651"/>
    </source>
</evidence>
<dbReference type="AlphaFoldDB" id="A0A559TK65"/>
<feature type="transmembrane region" description="Helical" evidence="8">
    <location>
        <begin position="60"/>
        <end position="83"/>
    </location>
</feature>
<keyword evidence="5 8" id="KW-0812">Transmembrane</keyword>
<feature type="transmembrane region" description="Helical" evidence="8">
    <location>
        <begin position="95"/>
        <end position="119"/>
    </location>
</feature>
<feature type="transmembrane region" description="Helical" evidence="8">
    <location>
        <begin position="250"/>
        <end position="271"/>
    </location>
</feature>
<dbReference type="GO" id="GO:0055085">
    <property type="term" value="P:transmembrane transport"/>
    <property type="evidence" value="ECO:0007669"/>
    <property type="project" value="InterPro"/>
</dbReference>
<feature type="transmembrane region" description="Helical" evidence="8">
    <location>
        <begin position="383"/>
        <end position="407"/>
    </location>
</feature>
<comment type="caution">
    <text evidence="10">The sequence shown here is derived from an EMBL/GenBank/DDBJ whole genome shotgun (WGS) entry which is preliminary data.</text>
</comment>
<comment type="similarity">
    <text evidence="2">Belongs to the binding-protein-dependent transport system permease family. CysTW subfamily.</text>
</comment>
<feature type="transmembrane region" description="Helical" evidence="8">
    <location>
        <begin position="147"/>
        <end position="169"/>
    </location>
</feature>
<dbReference type="InterPro" id="IPR000515">
    <property type="entry name" value="MetI-like"/>
</dbReference>
<proteinExistence type="inferred from homology"/>
<dbReference type="Proteomes" id="UP000319824">
    <property type="component" value="Unassembled WGS sequence"/>
</dbReference>
<sequence length="592" mass="63934">MLNFSKLGRFPLGLTVPAFSILLVVFGVPMVLLFLSSVNAPIFSFSNYEAFFSRPANIKVLIQTIEISLISTVLCLLLGYPTAYLITSASKQIRAMLITFVMISYLTSFLARTYAWIVILGDRGLVNNMLIELGLISTPLQLIYNRAAVYIGIVHMMLPIMILPLISVMMGTNKSLMAAARSMGARPGTAFWRVFVPLSLPGVRSGCVLVFVLCLGFYVTPAALGGLGDAMLSTFIAAQVKASLNLGPTAASSFILLAIALVVIFFVGMDLSGSPDGLSKSQRVGRGGRIVAAILPRHFLREIAAPYRAKRWLAELYKASGGDDRLKYSGISFLVAIMFFLLFPGVVVIAMSFSPGTFLEFPPSSLSLQWYVSFFGNPSWYDAMMTSIEIGLVVAALSTFAGTLAAYGISRSGPGMRSALTMAVLAPITFPVIVVGIGTYLGLVKLGLIGTETGIVLAHSIGAIGYVVVIVSATLANFDRRLEDAARSMRANPLQTFARVTLPLIRPGIIGGAVFAFLHSFDEVVITSLIGGLSIRTLPLKMWQNMRHQLDPTIAAVASLLMLLPIVWFLLLYAMWWRSKPRAHGVASEQSS</sequence>